<comment type="caution">
    <text evidence="2">The sequence shown here is derived from an EMBL/GenBank/DDBJ whole genome shotgun (WGS) entry which is preliminary data.</text>
</comment>
<feature type="compositionally biased region" description="Polar residues" evidence="1">
    <location>
        <begin position="121"/>
        <end position="130"/>
    </location>
</feature>
<proteinExistence type="predicted"/>
<sequence>MEPEKMTPPTPPAQISPDEAYAVDQWSPRPCSWTSTVLAGGEVHFSRPSLSPRFQRVSPPTGVRLPGRGRLLGGGARPVVLRCQARRASADETRLGGGGGRVGGKGASAVRNHLPEESQRPRTGSPSSAHFNKRNDTAVHDHESAERGTNVEAVGRGVLQSHTHTHARGGIGLRDCHRGSPSVTVANGGVVAGEPQSLANGGLGAQRSHTRRVSQTEKRPLARGSWGRNQSDGPANAAKSGRYRWLRRREKQASDGPGFEVGPTPSDLQRVSRKLAQRRKRAGSVGLVARRGPSPGNRKVEVASGCQAVSVWRRAWSEPLSALHLPVTCQSRLTQPCSRQSDRTYVQYGRTVRWPRILLTDAVTYVRGGETAALRPLRASKDDGTVGRGSKKKKKYATKLADLESPL</sequence>
<feature type="compositionally biased region" description="Low complexity" evidence="1">
    <location>
        <begin position="59"/>
        <end position="69"/>
    </location>
</feature>
<name>A0A9Q1J8X4_SYNKA</name>
<dbReference type="EMBL" id="JAINUF010000002">
    <property type="protein sequence ID" value="KAJ8374821.1"/>
    <property type="molecule type" value="Genomic_DNA"/>
</dbReference>
<feature type="region of interest" description="Disordered" evidence="1">
    <location>
        <begin position="48"/>
        <end position="70"/>
    </location>
</feature>
<evidence type="ECO:0000256" key="1">
    <source>
        <dbReference type="SAM" id="MobiDB-lite"/>
    </source>
</evidence>
<evidence type="ECO:0000313" key="2">
    <source>
        <dbReference type="EMBL" id="KAJ8374821.1"/>
    </source>
</evidence>
<feature type="compositionally biased region" description="Basic residues" evidence="1">
    <location>
        <begin position="271"/>
        <end position="282"/>
    </location>
</feature>
<dbReference type="AlphaFoldDB" id="A0A9Q1J8X4"/>
<gene>
    <name evidence="2" type="ORF">SKAU_G00054010</name>
</gene>
<feature type="compositionally biased region" description="Basic residues" evidence="1">
    <location>
        <begin position="241"/>
        <end position="250"/>
    </location>
</feature>
<feature type="compositionally biased region" description="Gly residues" evidence="1">
    <location>
        <begin position="95"/>
        <end position="106"/>
    </location>
</feature>
<keyword evidence="3" id="KW-1185">Reference proteome</keyword>
<evidence type="ECO:0000313" key="3">
    <source>
        <dbReference type="Proteomes" id="UP001152622"/>
    </source>
</evidence>
<reference evidence="2" key="1">
    <citation type="journal article" date="2023" name="Science">
        <title>Genome structures resolve the early diversification of teleost fishes.</title>
        <authorList>
            <person name="Parey E."/>
            <person name="Louis A."/>
            <person name="Montfort J."/>
            <person name="Bouchez O."/>
            <person name="Roques C."/>
            <person name="Iampietro C."/>
            <person name="Lluch J."/>
            <person name="Castinel A."/>
            <person name="Donnadieu C."/>
            <person name="Desvignes T."/>
            <person name="Floi Bucao C."/>
            <person name="Jouanno E."/>
            <person name="Wen M."/>
            <person name="Mejri S."/>
            <person name="Dirks R."/>
            <person name="Jansen H."/>
            <person name="Henkel C."/>
            <person name="Chen W.J."/>
            <person name="Zahm M."/>
            <person name="Cabau C."/>
            <person name="Klopp C."/>
            <person name="Thompson A.W."/>
            <person name="Robinson-Rechavi M."/>
            <person name="Braasch I."/>
            <person name="Lecointre G."/>
            <person name="Bobe J."/>
            <person name="Postlethwait J.H."/>
            <person name="Berthelot C."/>
            <person name="Roest Crollius H."/>
            <person name="Guiguen Y."/>
        </authorList>
    </citation>
    <scope>NUCLEOTIDE SEQUENCE</scope>
    <source>
        <strain evidence="2">WJC10195</strain>
    </source>
</reference>
<organism evidence="2 3">
    <name type="scientific">Synaphobranchus kaupii</name>
    <name type="common">Kaup's arrowtooth eel</name>
    <dbReference type="NCBI Taxonomy" id="118154"/>
    <lineage>
        <taxon>Eukaryota</taxon>
        <taxon>Metazoa</taxon>
        <taxon>Chordata</taxon>
        <taxon>Craniata</taxon>
        <taxon>Vertebrata</taxon>
        <taxon>Euteleostomi</taxon>
        <taxon>Actinopterygii</taxon>
        <taxon>Neopterygii</taxon>
        <taxon>Teleostei</taxon>
        <taxon>Anguilliformes</taxon>
        <taxon>Synaphobranchidae</taxon>
        <taxon>Synaphobranchus</taxon>
    </lineage>
</organism>
<feature type="region of interest" description="Disordered" evidence="1">
    <location>
        <begin position="91"/>
        <end position="133"/>
    </location>
</feature>
<accession>A0A9Q1J8X4</accession>
<feature type="region of interest" description="Disordered" evidence="1">
    <location>
        <begin position="165"/>
        <end position="299"/>
    </location>
</feature>
<protein>
    <submittedName>
        <fullName evidence="2">Uncharacterized protein</fullName>
    </submittedName>
</protein>
<dbReference type="Proteomes" id="UP001152622">
    <property type="component" value="Chromosome 2"/>
</dbReference>